<dbReference type="RefSeq" id="WP_028310957.1">
    <property type="nucleotide sequence ID" value="NZ_AXWS01000008.1"/>
</dbReference>
<protein>
    <submittedName>
        <fullName evidence="4">AAA family ATPase</fullName>
    </submittedName>
</protein>
<organism evidence="3 4">
    <name type="scientific">Derxia gummosa DSM 723</name>
    <dbReference type="NCBI Taxonomy" id="1121388"/>
    <lineage>
        <taxon>Bacteria</taxon>
        <taxon>Pseudomonadati</taxon>
        <taxon>Pseudomonadota</taxon>
        <taxon>Betaproteobacteria</taxon>
        <taxon>Burkholderiales</taxon>
        <taxon>Alcaligenaceae</taxon>
        <taxon>Derxia</taxon>
    </lineage>
</organism>
<feature type="coiled-coil region" evidence="1">
    <location>
        <begin position="255"/>
        <end position="282"/>
    </location>
</feature>
<keyword evidence="1" id="KW-0175">Coiled coil</keyword>
<evidence type="ECO:0000313" key="3">
    <source>
        <dbReference type="Proteomes" id="UP000675920"/>
    </source>
</evidence>
<dbReference type="InterPro" id="IPR038729">
    <property type="entry name" value="Rad50/SbcC_AAA"/>
</dbReference>
<feature type="domain" description="Rad50/SbcC-type AAA" evidence="2">
    <location>
        <begin position="6"/>
        <end position="81"/>
    </location>
</feature>
<dbReference type="SUPFAM" id="SSF52540">
    <property type="entry name" value="P-loop containing nucleoside triphosphate hydrolases"/>
    <property type="match status" value="1"/>
</dbReference>
<sequence>MNLTHLHIRNYCGAREIDLALDTPVTLIAGRNGQGKSSIAEGIRHAMLGSAGRVALKKDFAALVSDGEKKGEVNVDSSTADGEAAWRVALPGGKQSGPDLGAALPFVLDPARFAAIDDNQRRTEVLDLAGIAMDAETVAAKLAQRGRAKAHIAALPLDRGLLGAARVALDKASEARGAWKAVTGEAYGSVKAESWQAPRPADRSSELLGMQVRMRELADAVDAAQRAVTVGEEQQRARREALASRAGLEGKAALFARAQDKLQHDEAELARCRQKLAEAEAAAGTKPREGLVHDLARSLALLLDILGSQAPRVASLDRYEAEHGPLATIDGAPATDPTAAAYIATFRQSVSLMETTVANSKRDRDGADAAARALDALGELPAAPTNDELAALRTQLAEAKAAKTAIDREAATIGDDARAARMADSKTADAARHHADVQAWEAIAADLAPDGIQSELLGAALAPLNERLAQHAADTGWPVVTVEHDMRILTGGRPYALLSESERWRCDAMLGEVIAHLSGLRILLLDRMDVLDLPARSQLLGWLGVLAEMAEIDSVILLGTLKALPARLPFGFTAHWVEGGRLAAAREEAKEAA</sequence>
<dbReference type="GO" id="GO:0016887">
    <property type="term" value="F:ATP hydrolysis activity"/>
    <property type="evidence" value="ECO:0007669"/>
    <property type="project" value="InterPro"/>
</dbReference>
<dbReference type="Pfam" id="PF13476">
    <property type="entry name" value="AAA_23"/>
    <property type="match status" value="1"/>
</dbReference>
<evidence type="ECO:0000256" key="1">
    <source>
        <dbReference type="SAM" id="Coils"/>
    </source>
</evidence>
<reference evidence="4" key="1">
    <citation type="submission" date="2025-08" db="UniProtKB">
        <authorList>
            <consortium name="RefSeq"/>
        </authorList>
    </citation>
    <scope>IDENTIFICATION</scope>
</reference>
<dbReference type="Gene3D" id="3.40.50.300">
    <property type="entry name" value="P-loop containing nucleotide triphosphate hydrolases"/>
    <property type="match status" value="1"/>
</dbReference>
<dbReference type="GO" id="GO:0006302">
    <property type="term" value="P:double-strand break repair"/>
    <property type="evidence" value="ECO:0007669"/>
    <property type="project" value="InterPro"/>
</dbReference>
<name>A0A8B6X3L5_9BURK</name>
<keyword evidence="3" id="KW-1185">Reference proteome</keyword>
<dbReference type="PANTHER" id="PTHR32114:SF2">
    <property type="entry name" value="ABC TRANSPORTER ABCH.3"/>
    <property type="match status" value="1"/>
</dbReference>
<evidence type="ECO:0000313" key="4">
    <source>
        <dbReference type="RefSeq" id="WP_028310957.1"/>
    </source>
</evidence>
<dbReference type="InterPro" id="IPR027417">
    <property type="entry name" value="P-loop_NTPase"/>
</dbReference>
<dbReference type="PANTHER" id="PTHR32114">
    <property type="entry name" value="ABC TRANSPORTER ABCH.3"/>
    <property type="match status" value="1"/>
</dbReference>
<accession>A0A8B6X3L5</accession>
<proteinExistence type="predicted"/>
<dbReference type="Proteomes" id="UP000675920">
    <property type="component" value="Unplaced"/>
</dbReference>
<dbReference type="AlphaFoldDB" id="A0A8B6X3L5"/>
<evidence type="ECO:0000259" key="2">
    <source>
        <dbReference type="Pfam" id="PF13476"/>
    </source>
</evidence>